<dbReference type="PANTHER" id="PTHR30037:SF3">
    <property type="entry name" value="BLR0857 PROTEIN"/>
    <property type="match status" value="1"/>
</dbReference>
<feature type="region of interest" description="Disordered" evidence="1">
    <location>
        <begin position="1"/>
        <end position="26"/>
    </location>
</feature>
<dbReference type="InterPro" id="IPR005019">
    <property type="entry name" value="Adenine_glyco"/>
</dbReference>
<dbReference type="AlphaFoldDB" id="A0A1C3UPR7"/>
<sequence length="289" mass="31935">MSGNSKNGIKQEADQPGRPLCINPMSDSMLRPVAERKGRQCGAGPDRRILVSWPALNTCVHMTSFKTIRARAEKRKGGPKALDKLMPAKPDLKQLAKLGDDRILAEMTKRVFCAGFAWSVIDSKWDGFEQAFLHFQPAKLTFQPEDYWEGLLRDARIVRNGAKIMSVRDNAAFVQEIAKEHGSFGKFLAKWPSSDEIGLLDLLNKRGSRLGGNTGQMLLRFVGWDGFVTSKDVVACLRAAGLDIAEEVKSKGDLAKVQAQFNAWAEESGLPYTYLSRICALSVGENSSE</sequence>
<dbReference type="PANTHER" id="PTHR30037">
    <property type="entry name" value="DNA-3-METHYLADENINE GLYCOSYLASE 1"/>
    <property type="match status" value="1"/>
</dbReference>
<dbReference type="GO" id="GO:0006284">
    <property type="term" value="P:base-excision repair"/>
    <property type="evidence" value="ECO:0007669"/>
    <property type="project" value="InterPro"/>
</dbReference>
<organism evidence="2 3">
    <name type="scientific">Bradyrhizobium yuanmingense</name>
    <dbReference type="NCBI Taxonomy" id="108015"/>
    <lineage>
        <taxon>Bacteria</taxon>
        <taxon>Pseudomonadati</taxon>
        <taxon>Pseudomonadota</taxon>
        <taxon>Alphaproteobacteria</taxon>
        <taxon>Hyphomicrobiales</taxon>
        <taxon>Nitrobacteraceae</taxon>
        <taxon>Bradyrhizobium</taxon>
    </lineage>
</organism>
<dbReference type="SUPFAM" id="SSF48150">
    <property type="entry name" value="DNA-glycosylase"/>
    <property type="match status" value="1"/>
</dbReference>
<dbReference type="InterPro" id="IPR052891">
    <property type="entry name" value="DNA-3mA_glycosylase"/>
</dbReference>
<dbReference type="Proteomes" id="UP000183174">
    <property type="component" value="Unassembled WGS sequence"/>
</dbReference>
<gene>
    <name evidence="2" type="ORF">GA0061099_1002477</name>
</gene>
<name>A0A1C3UPR7_9BRAD</name>
<dbReference type="Pfam" id="PF03352">
    <property type="entry name" value="Adenine_glyco"/>
    <property type="match status" value="1"/>
</dbReference>
<dbReference type="Gene3D" id="1.10.340.30">
    <property type="entry name" value="Hypothetical protein, domain 2"/>
    <property type="match status" value="1"/>
</dbReference>
<evidence type="ECO:0000313" key="2">
    <source>
        <dbReference type="EMBL" id="SCB17466.1"/>
    </source>
</evidence>
<reference evidence="2 3" key="1">
    <citation type="submission" date="2016-08" db="EMBL/GenBank/DDBJ databases">
        <authorList>
            <person name="Seilhamer J.J."/>
        </authorList>
    </citation>
    <scope>NUCLEOTIDE SEQUENCE [LARGE SCALE GENOMIC DNA]</scope>
    <source>
        <strain evidence="2 3">CCBAU 10071</strain>
    </source>
</reference>
<accession>A0A1C3UPR7</accession>
<dbReference type="EMBL" id="FMAE01000002">
    <property type="protein sequence ID" value="SCB17466.1"/>
    <property type="molecule type" value="Genomic_DNA"/>
</dbReference>
<dbReference type="GO" id="GO:0008725">
    <property type="term" value="F:DNA-3-methyladenine glycosylase activity"/>
    <property type="evidence" value="ECO:0007669"/>
    <property type="project" value="InterPro"/>
</dbReference>
<dbReference type="InterPro" id="IPR011257">
    <property type="entry name" value="DNA_glycosylase"/>
</dbReference>
<evidence type="ECO:0000313" key="3">
    <source>
        <dbReference type="Proteomes" id="UP000183174"/>
    </source>
</evidence>
<protein>
    <submittedName>
        <fullName evidence="2">DNA-3-methyladenine glycosylase I</fullName>
    </submittedName>
</protein>
<evidence type="ECO:0000256" key="1">
    <source>
        <dbReference type="SAM" id="MobiDB-lite"/>
    </source>
</evidence>
<proteinExistence type="predicted"/>